<dbReference type="EMBL" id="WJBE01000003">
    <property type="protein sequence ID" value="MBC3898924.1"/>
    <property type="molecule type" value="Genomic_DNA"/>
</dbReference>
<dbReference type="SUPFAM" id="SSF49373">
    <property type="entry name" value="Invasin/intimin cell-adhesion fragments"/>
    <property type="match status" value="4"/>
</dbReference>
<evidence type="ECO:0000259" key="3">
    <source>
        <dbReference type="PROSITE" id="PS50835"/>
    </source>
</evidence>
<dbReference type="InterPro" id="IPR003961">
    <property type="entry name" value="FN3_dom"/>
</dbReference>
<dbReference type="Pfam" id="PF07538">
    <property type="entry name" value="ChW"/>
    <property type="match status" value="3"/>
</dbReference>
<dbReference type="InterPro" id="IPR032675">
    <property type="entry name" value="LRR_dom_sf"/>
</dbReference>
<dbReference type="PANTHER" id="PTHR45661:SF3">
    <property type="entry name" value="IG-LIKE DOMAIN-CONTAINING PROTEIN"/>
    <property type="match status" value="1"/>
</dbReference>
<evidence type="ECO:0000313" key="5">
    <source>
        <dbReference type="EMBL" id="MBC3898924.1"/>
    </source>
</evidence>
<proteinExistence type="predicted"/>
<dbReference type="InterPro" id="IPR007110">
    <property type="entry name" value="Ig-like_dom"/>
</dbReference>
<evidence type="ECO:0000259" key="4">
    <source>
        <dbReference type="PROSITE" id="PS50853"/>
    </source>
</evidence>
<feature type="region of interest" description="Disordered" evidence="1">
    <location>
        <begin position="848"/>
        <end position="873"/>
    </location>
</feature>
<evidence type="ECO:0000313" key="6">
    <source>
        <dbReference type="Proteomes" id="UP000622405"/>
    </source>
</evidence>
<name>A0ABR6YUS3_9FIRM</name>
<dbReference type="InterPro" id="IPR006637">
    <property type="entry name" value="ChW"/>
</dbReference>
<gene>
    <name evidence="5" type="ORF">GH811_04765</name>
</gene>
<dbReference type="InterPro" id="IPR003343">
    <property type="entry name" value="Big_2"/>
</dbReference>
<dbReference type="Pfam" id="PF02368">
    <property type="entry name" value="Big_2"/>
    <property type="match status" value="4"/>
</dbReference>
<dbReference type="SMART" id="SM00060">
    <property type="entry name" value="FN3"/>
    <property type="match status" value="2"/>
</dbReference>
<dbReference type="SMART" id="SM00635">
    <property type="entry name" value="BID_2"/>
    <property type="match status" value="4"/>
</dbReference>
<reference evidence="5 6" key="1">
    <citation type="journal article" date="2020" name="mSystems">
        <title>Defining Genomic and Predicted Metabolic Features of the Acetobacterium Genus.</title>
        <authorList>
            <person name="Ross D.E."/>
            <person name="Marshall C.W."/>
            <person name="Gulliver D."/>
            <person name="May H.D."/>
            <person name="Norman R.S."/>
        </authorList>
    </citation>
    <scope>NUCLEOTIDE SEQUENCE [LARGE SCALE GENOMIC DNA]</scope>
    <source>
        <strain evidence="5 6">DSM 4132</strain>
    </source>
</reference>
<dbReference type="InterPro" id="IPR053139">
    <property type="entry name" value="Surface_bspA-like"/>
</dbReference>
<feature type="signal peptide" evidence="2">
    <location>
        <begin position="1"/>
        <end position="30"/>
    </location>
</feature>
<organism evidence="5 6">
    <name type="scientific">Acetobacterium malicum</name>
    <dbReference type="NCBI Taxonomy" id="52692"/>
    <lineage>
        <taxon>Bacteria</taxon>
        <taxon>Bacillati</taxon>
        <taxon>Bacillota</taxon>
        <taxon>Clostridia</taxon>
        <taxon>Eubacteriales</taxon>
        <taxon>Eubacteriaceae</taxon>
        <taxon>Acetobacterium</taxon>
    </lineage>
</organism>
<evidence type="ECO:0000256" key="2">
    <source>
        <dbReference type="SAM" id="SignalP"/>
    </source>
</evidence>
<dbReference type="PROSITE" id="PS50853">
    <property type="entry name" value="FN3"/>
    <property type="match status" value="1"/>
</dbReference>
<dbReference type="PROSITE" id="PS50835">
    <property type="entry name" value="IG_LIKE"/>
    <property type="match status" value="1"/>
</dbReference>
<dbReference type="Gene3D" id="3.80.10.10">
    <property type="entry name" value="Ribonuclease Inhibitor"/>
    <property type="match status" value="3"/>
</dbReference>
<dbReference type="Gene3D" id="1.20.1270.90">
    <property type="entry name" value="AF1782-like"/>
    <property type="match status" value="2"/>
</dbReference>
<dbReference type="PANTHER" id="PTHR45661">
    <property type="entry name" value="SURFACE ANTIGEN"/>
    <property type="match status" value="1"/>
</dbReference>
<dbReference type="Gene3D" id="2.60.40.1080">
    <property type="match status" value="4"/>
</dbReference>
<dbReference type="InterPro" id="IPR013783">
    <property type="entry name" value="Ig-like_fold"/>
</dbReference>
<accession>A0ABR6YUS3</accession>
<dbReference type="Proteomes" id="UP000622405">
    <property type="component" value="Unassembled WGS sequence"/>
</dbReference>
<sequence length="1750" mass="180921">MGEDMMQHKLFYWWALMILVFLGLPATALAADNPPGVAYRGHIQDFGDYPTDGSWVDSPAIIGTVGQSKRIEGFEIKLTGTVPEGMELRYNVHVQNKGWLYDENDSADWPKDGAYAGTRGNSLRIEAVKIVLTDSEGKPVGGYAVQYRGHVQNVGDLPADDSQWLADGEQLGTVGSSLRLEALLVQVVKTGQKDADLSDYTALLAQLDQLSEADYTAPSWAALQSAITAHPVTVKNSQTEVDAAVAAIQVAYNKLEKKTETDLSTYTDLLTKIEKLKQADYTEQSWVALQTVLTKNLVTAENTQAEVDAAVAAIQVAYDKLEKKNVPVEPVVYDQVGTYGPKQGSETIVGDVMVAADGVILQNLVIAGSLTISEAVGSGTVTLNNVTVEGDTLVRGGGVHSIKINGGQYRRIIMEKTASGAVRIVATGVDGLEVVVAENASGEAIILEGSFASVTVNAPNMRVTTQGNTTTIGTMTVGVGAGGSTVTVAAGTTVSDLVLDGKAAVKGQGTVAKATVKVDGVVFDKKPGTYTVAPGVVIPPVFPTPDSGGGSGGYNPPGPVAVTAVSLNKTSLELSVQGTETLTATVAPASAANKAVSFSSSAPAVATVNAGTGLVTAVAVGTARITVTTTDGSKQASCDVTVSPIAVTGVSLTPATLNLGYEDTATLTATMAPANATNPGITWSSSDPLVATVDQSGMVKAVHAGTAEITASSQADSTITATTVVTVQGRLSIKQAKAVAGFTDNYVFMLLEGDTFKGGSSFFFYPGTTSLVLGSPSWDSSHYSLGFNNTAAPGTLTLQATGLTSGINSTTVSVTVPDPVTTFANMDVDDTTASFSWPALSGATAVTLEQQKSGESSWTPASCDSPPDSNATSATVKDLLPATTYQFRLLVTDGQTPGVSNSVTVKTKPVATTVSLNKSSADLIMGNTLTLTATVLPADAVNTTVSWTSDKPEFATVDQNGQVTPVAPGTAVITATTANNLTASCTVTVKPVFAATTDDNTATISVYNGTETNVVIPETIDNKPVTAIGANAFSGKYMIQNVTIPATVTSIGTNAFYKTGLTGVTIPATVTSIGANAFYECLGLTTLTFSGTPNLQTIGARAFRGCVGLSSVVIPSEVTSIGEDAFMQCKLSSLTFAADSKLQTIGNLAFYGCSDLASVTIPNSVTSISYGAFKNCAKLTNVSFATTSKVTTIGNEAFAQSGLTSIELPDSLTSLGSNAFINCVDLLAVTFTASSQIKSLTWYTFSGCSKLNNVILPPGLTEIGTHAFFNCAALGQLTIPATVSSIGANAFSGCPSTLVLRFDGNAPGSVDSMAIPAGTTIEYWEGKTSFTDPPWTGYPLKPRNISLTQTDVTINTASFNFDAQGGATEVKLQQKIHTGSTWTDAITTEALTSASTNVIATGLEPSTSYDFQLLVTGGDTPGPSKVVNLNTLVAVTGITLNKTSLELSANGSETLTATVTPEAAVNKNLNWTTSNADVATVDGAGLVTAKSAGTVTITAAAADRGVISATCTVMVLPYETSGTDQLTITRYLGNAAAVSIPATIGGKPVVAIGAAVFKNNWVLTAVTIPSTVTSIGEEAFYFCEKMNAVDINEGTSDLVIGKNAFYSNVNLTTITLPKNLVRLEEKAFYGCEKLATVNFVTDCRLTSIAKDGFSRCSLTSIALPDQLQTIGEYAFYSNSLTGALTIPSAVTAIGKWAFYDQALTTITLPDGVSIDGESPTMGTNGAGFQAAYSGGGAGTYHFTTTWTKIS</sequence>
<dbReference type="SUPFAM" id="SSF49265">
    <property type="entry name" value="Fibronectin type III"/>
    <property type="match status" value="1"/>
</dbReference>
<dbReference type="InterPro" id="IPR008964">
    <property type="entry name" value="Invasin/intimin_cell_adhesion"/>
</dbReference>
<dbReference type="Gene3D" id="2.60.40.10">
    <property type="entry name" value="Immunoglobulins"/>
    <property type="match status" value="2"/>
</dbReference>
<keyword evidence="2" id="KW-0732">Signal</keyword>
<dbReference type="SUPFAM" id="SSF52058">
    <property type="entry name" value="L domain-like"/>
    <property type="match status" value="2"/>
</dbReference>
<dbReference type="InterPro" id="IPR036116">
    <property type="entry name" value="FN3_sf"/>
</dbReference>
<feature type="chain" id="PRO_5045242676" evidence="2">
    <location>
        <begin position="31"/>
        <end position="1750"/>
    </location>
</feature>
<dbReference type="CDD" id="cd00063">
    <property type="entry name" value="FN3"/>
    <property type="match status" value="1"/>
</dbReference>
<protein>
    <submittedName>
        <fullName evidence="5">Leucine-rich repeat protein</fullName>
    </submittedName>
</protein>
<dbReference type="Pfam" id="PF13306">
    <property type="entry name" value="LRR_5"/>
    <property type="match status" value="3"/>
</dbReference>
<dbReference type="InterPro" id="IPR026906">
    <property type="entry name" value="LRR_5"/>
</dbReference>
<evidence type="ECO:0000256" key="1">
    <source>
        <dbReference type="SAM" id="MobiDB-lite"/>
    </source>
</evidence>
<comment type="caution">
    <text evidence="5">The sequence shown here is derived from an EMBL/GenBank/DDBJ whole genome shotgun (WGS) entry which is preliminary data.</text>
</comment>
<keyword evidence="6" id="KW-1185">Reference proteome</keyword>
<feature type="domain" description="Fibronectin type-III" evidence="4">
    <location>
        <begin position="816"/>
        <end position="910"/>
    </location>
</feature>
<feature type="domain" description="Ig-like" evidence="3">
    <location>
        <begin position="909"/>
        <end position="1005"/>
    </location>
</feature>
<dbReference type="SMART" id="SM00728">
    <property type="entry name" value="ChW"/>
    <property type="match status" value="3"/>
</dbReference>